<dbReference type="Proteomes" id="UP000190539">
    <property type="component" value="Unassembled WGS sequence"/>
</dbReference>
<dbReference type="AlphaFoldDB" id="A0A1V4A0G1"/>
<organism evidence="2 3">
    <name type="scientific">Streptomyces tsukubensis</name>
    <dbReference type="NCBI Taxonomy" id="83656"/>
    <lineage>
        <taxon>Bacteria</taxon>
        <taxon>Bacillati</taxon>
        <taxon>Actinomycetota</taxon>
        <taxon>Actinomycetes</taxon>
        <taxon>Kitasatosporales</taxon>
        <taxon>Streptomycetaceae</taxon>
        <taxon>Streptomyces</taxon>
    </lineage>
</organism>
<dbReference type="RefSeq" id="WP_077973469.1">
    <property type="nucleotide sequence ID" value="NZ_CP045178.1"/>
</dbReference>
<reference evidence="2 3" key="1">
    <citation type="submission" date="2017-02" db="EMBL/GenBank/DDBJ databases">
        <title>Draft Genome Sequence of Streptomyces tsukubaensis F601, a Producer of the immunosuppressant tacrolimus FK506.</title>
        <authorList>
            <person name="Zong G."/>
            <person name="Zhong C."/>
            <person name="Fu J."/>
            <person name="Qin R."/>
            <person name="Cao G."/>
        </authorList>
    </citation>
    <scope>NUCLEOTIDE SEQUENCE [LARGE SCALE GENOMIC DNA]</scope>
    <source>
        <strain evidence="2 3">F601</strain>
    </source>
</reference>
<dbReference type="EMBL" id="MVFC01000039">
    <property type="protein sequence ID" value="OON72307.1"/>
    <property type="molecule type" value="Genomic_DNA"/>
</dbReference>
<evidence type="ECO:0000313" key="2">
    <source>
        <dbReference type="EMBL" id="OON72307.1"/>
    </source>
</evidence>
<gene>
    <name evidence="2" type="ORF">B1H18_30045</name>
</gene>
<keyword evidence="3" id="KW-1185">Reference proteome</keyword>
<accession>A0A1V4A0G1</accession>
<name>A0A1V4A0G1_9ACTN</name>
<feature type="region of interest" description="Disordered" evidence="1">
    <location>
        <begin position="1"/>
        <end position="31"/>
    </location>
</feature>
<evidence type="ECO:0000313" key="3">
    <source>
        <dbReference type="Proteomes" id="UP000190539"/>
    </source>
</evidence>
<sequence length="72" mass="7262">MSAATFTPSSVRPGRIRPGPPGPTTASEARPARPALLRAAGAFLGAAVSVVLLGQGSDEEAGVRTGLRHIND</sequence>
<feature type="compositionally biased region" description="Polar residues" evidence="1">
    <location>
        <begin position="1"/>
        <end position="10"/>
    </location>
</feature>
<protein>
    <submittedName>
        <fullName evidence="2">Uncharacterized protein</fullName>
    </submittedName>
</protein>
<comment type="caution">
    <text evidence="2">The sequence shown here is derived from an EMBL/GenBank/DDBJ whole genome shotgun (WGS) entry which is preliminary data.</text>
</comment>
<proteinExistence type="predicted"/>
<evidence type="ECO:0000256" key="1">
    <source>
        <dbReference type="SAM" id="MobiDB-lite"/>
    </source>
</evidence>